<evidence type="ECO:0000256" key="2">
    <source>
        <dbReference type="ARBA" id="ARBA00023125"/>
    </source>
</evidence>
<feature type="domain" description="Response regulatory" evidence="6">
    <location>
        <begin position="3"/>
        <end position="120"/>
    </location>
</feature>
<dbReference type="Gene3D" id="1.10.10.60">
    <property type="entry name" value="Homeodomain-like"/>
    <property type="match status" value="2"/>
</dbReference>
<dbReference type="InterPro" id="IPR018062">
    <property type="entry name" value="HTH_AraC-typ_CS"/>
</dbReference>
<feature type="modified residue" description="4-aspartylphosphate" evidence="4">
    <location>
        <position position="55"/>
    </location>
</feature>
<evidence type="ECO:0000256" key="4">
    <source>
        <dbReference type="PROSITE-ProRule" id="PRU00169"/>
    </source>
</evidence>
<evidence type="ECO:0000259" key="6">
    <source>
        <dbReference type="PROSITE" id="PS50110"/>
    </source>
</evidence>
<dbReference type="EMBL" id="JAGGKV010000005">
    <property type="protein sequence ID" value="MBP1963171.1"/>
    <property type="molecule type" value="Genomic_DNA"/>
</dbReference>
<comment type="caution">
    <text evidence="7">The sequence shown here is derived from an EMBL/GenBank/DDBJ whole genome shotgun (WGS) entry which is preliminary data.</text>
</comment>
<dbReference type="SMART" id="SM00342">
    <property type="entry name" value="HTH_ARAC"/>
    <property type="match status" value="1"/>
</dbReference>
<accession>A0ABS4HY88</accession>
<proteinExistence type="predicted"/>
<keyword evidence="8" id="KW-1185">Reference proteome</keyword>
<dbReference type="PANTHER" id="PTHR43280:SF2">
    <property type="entry name" value="HTH-TYPE TRANSCRIPTIONAL REGULATOR EXSA"/>
    <property type="match status" value="1"/>
</dbReference>
<dbReference type="PROSITE" id="PS00041">
    <property type="entry name" value="HTH_ARAC_FAMILY_1"/>
    <property type="match status" value="1"/>
</dbReference>
<evidence type="ECO:0000313" key="8">
    <source>
        <dbReference type="Proteomes" id="UP001519344"/>
    </source>
</evidence>
<dbReference type="InterPro" id="IPR018060">
    <property type="entry name" value="HTH_AraC"/>
</dbReference>
<keyword evidence="1" id="KW-0805">Transcription regulation</keyword>
<dbReference type="SMART" id="SM00448">
    <property type="entry name" value="REC"/>
    <property type="match status" value="1"/>
</dbReference>
<dbReference type="Gene3D" id="3.40.50.2300">
    <property type="match status" value="1"/>
</dbReference>
<dbReference type="PROSITE" id="PS50110">
    <property type="entry name" value="RESPONSE_REGULATORY"/>
    <property type="match status" value="1"/>
</dbReference>
<feature type="domain" description="HTH araC/xylS-type" evidence="5">
    <location>
        <begin position="337"/>
        <end position="435"/>
    </location>
</feature>
<dbReference type="Proteomes" id="UP001519344">
    <property type="component" value="Unassembled WGS sequence"/>
</dbReference>
<name>A0ABS4HY88_9BACL</name>
<dbReference type="InterPro" id="IPR001789">
    <property type="entry name" value="Sig_transdc_resp-reg_receiver"/>
</dbReference>
<dbReference type="SUPFAM" id="SSF52172">
    <property type="entry name" value="CheY-like"/>
    <property type="match status" value="1"/>
</dbReference>
<keyword evidence="2" id="KW-0238">DNA-binding</keyword>
<evidence type="ECO:0000259" key="5">
    <source>
        <dbReference type="PROSITE" id="PS01124"/>
    </source>
</evidence>
<sequence>MYRLLIVDDEPAIVNGLALLFQEKSDFELEVCKAYSAREALEIARKTKLDVVVSDIRMPQKSGLQLVDDIVYYWPSCRIILLTGYSEFDYVYEAIRKNVENYILKTEGIEPIFQAVKRAIDKLEQENHHSMLEEKALMHAQFAEPLLKKEMLEALLLGEPVSSLLTNARYAEVEFRVKIERPAFFVAGQINRLEEQSPSHKSKLLQAVQQTFNNHLPVSINGEQAIYDANTLVWLLQPDHELIARFTAEDHEMDWQGIVGYMKSILESVQNDCEENLNVSVSFAVSANLMNDWENLHEQVEAARANILKRFQLGQEMVVLDLGMRMEMMSSQMLLIEQIHQYIQNHLSGDLSLTAIAAEVHFNPSYLSRYYKQIAGRNLMEYIQSTKLESAIAMMANPQMKLNEIASKLGFDSPSYFTTFFKKMTGTSPQEFRNLQ</sequence>
<dbReference type="InterPro" id="IPR020449">
    <property type="entry name" value="Tscrpt_reg_AraC-type_HTH"/>
</dbReference>
<gene>
    <name evidence="7" type="ORF">J2Z65_002387</name>
</gene>
<evidence type="ECO:0000313" key="7">
    <source>
        <dbReference type="EMBL" id="MBP1963171.1"/>
    </source>
</evidence>
<dbReference type="Pfam" id="PF00072">
    <property type="entry name" value="Response_reg"/>
    <property type="match status" value="1"/>
</dbReference>
<dbReference type="InterPro" id="IPR011006">
    <property type="entry name" value="CheY-like_superfamily"/>
</dbReference>
<dbReference type="PANTHER" id="PTHR43280">
    <property type="entry name" value="ARAC-FAMILY TRANSCRIPTIONAL REGULATOR"/>
    <property type="match status" value="1"/>
</dbReference>
<dbReference type="CDD" id="cd17536">
    <property type="entry name" value="REC_YesN-like"/>
    <property type="match status" value="1"/>
</dbReference>
<protein>
    <submittedName>
        <fullName evidence="7">Two-component system response regulator YesN</fullName>
    </submittedName>
</protein>
<dbReference type="SUPFAM" id="SSF46689">
    <property type="entry name" value="Homeodomain-like"/>
    <property type="match status" value="2"/>
</dbReference>
<reference evidence="7 8" key="1">
    <citation type="submission" date="2021-03" db="EMBL/GenBank/DDBJ databases">
        <title>Genomic Encyclopedia of Type Strains, Phase IV (KMG-IV): sequencing the most valuable type-strain genomes for metagenomic binning, comparative biology and taxonomic classification.</title>
        <authorList>
            <person name="Goeker M."/>
        </authorList>
    </citation>
    <scope>NUCLEOTIDE SEQUENCE [LARGE SCALE GENOMIC DNA]</scope>
    <source>
        <strain evidence="7 8">DSM 24950</strain>
    </source>
</reference>
<dbReference type="PRINTS" id="PR00032">
    <property type="entry name" value="HTHARAC"/>
</dbReference>
<evidence type="ECO:0000256" key="3">
    <source>
        <dbReference type="ARBA" id="ARBA00023163"/>
    </source>
</evidence>
<dbReference type="PROSITE" id="PS01124">
    <property type="entry name" value="HTH_ARAC_FAMILY_2"/>
    <property type="match status" value="1"/>
</dbReference>
<organism evidence="7 8">
    <name type="scientific">Paenibacillus aceris</name>
    <dbReference type="NCBI Taxonomy" id="869555"/>
    <lineage>
        <taxon>Bacteria</taxon>
        <taxon>Bacillati</taxon>
        <taxon>Bacillota</taxon>
        <taxon>Bacilli</taxon>
        <taxon>Bacillales</taxon>
        <taxon>Paenibacillaceae</taxon>
        <taxon>Paenibacillus</taxon>
    </lineage>
</organism>
<dbReference type="Pfam" id="PF12833">
    <property type="entry name" value="HTH_18"/>
    <property type="match status" value="1"/>
</dbReference>
<dbReference type="RefSeq" id="WP_167066323.1">
    <property type="nucleotide sequence ID" value="NZ_JAAOZR010000045.1"/>
</dbReference>
<keyword evidence="4" id="KW-0597">Phosphoprotein</keyword>
<keyword evidence="3" id="KW-0804">Transcription</keyword>
<evidence type="ECO:0000256" key="1">
    <source>
        <dbReference type="ARBA" id="ARBA00023015"/>
    </source>
</evidence>
<dbReference type="InterPro" id="IPR009057">
    <property type="entry name" value="Homeodomain-like_sf"/>
</dbReference>